<protein>
    <submittedName>
        <fullName evidence="1">Cysteine hydrolase</fullName>
    </submittedName>
</protein>
<evidence type="ECO:0000313" key="1">
    <source>
        <dbReference type="EMBL" id="DAE13378.1"/>
    </source>
</evidence>
<sequence>MAEAILIPKMTLLFFLLVEWLMEFWTNICIRSTLKNMNEKKYEVISDITSPID</sequence>
<accession>A0A8S5Q2J7</accession>
<organism evidence="1">
    <name type="scientific">Siphoviridae sp. ctLqe90</name>
    <dbReference type="NCBI Taxonomy" id="2825456"/>
    <lineage>
        <taxon>Viruses</taxon>
        <taxon>Duplodnaviria</taxon>
        <taxon>Heunggongvirae</taxon>
        <taxon>Uroviricota</taxon>
        <taxon>Caudoviricetes</taxon>
    </lineage>
</organism>
<keyword evidence="1" id="KW-0378">Hydrolase</keyword>
<dbReference type="EMBL" id="BK015564">
    <property type="protein sequence ID" value="DAE13378.1"/>
    <property type="molecule type" value="Genomic_DNA"/>
</dbReference>
<name>A0A8S5Q2J7_9CAUD</name>
<proteinExistence type="predicted"/>
<reference evidence="1" key="1">
    <citation type="journal article" date="2021" name="Proc. Natl. Acad. Sci. U.S.A.">
        <title>A Catalog of Tens of Thousands of Viruses from Human Metagenomes Reveals Hidden Associations with Chronic Diseases.</title>
        <authorList>
            <person name="Tisza M.J."/>
            <person name="Buck C.B."/>
        </authorList>
    </citation>
    <scope>NUCLEOTIDE SEQUENCE</scope>
    <source>
        <strain evidence="1">CtLqe90</strain>
    </source>
</reference>
<dbReference type="GO" id="GO:0016787">
    <property type="term" value="F:hydrolase activity"/>
    <property type="evidence" value="ECO:0007669"/>
    <property type="project" value="UniProtKB-KW"/>
</dbReference>